<proteinExistence type="predicted"/>
<keyword evidence="2" id="KW-0732">Signal</keyword>
<dbReference type="InterPro" id="IPR013830">
    <property type="entry name" value="SGNH_hydro"/>
</dbReference>
<dbReference type="Proteomes" id="UP001283341">
    <property type="component" value="Unassembled WGS sequence"/>
</dbReference>
<sequence>MFFSTKGGALTGFLLLCCSGASLVAAAGERWVDIWGSMPQLVEPANLPSPPWNGSSSLFKNATLRQTVYITQDASTIRVQFSNAFGGSELPITAATVALPVSNTNSSGAGTGAIKPETLRSLTFSGSSSFVVPNGALFVSDPISINVKAQSVLTVTVYLATGQSGFAITGHPGSRTTSFIAPGNLVSAPDLSTASGVGKTDHWYFLSTIQGNVPSSSGALAIIGDSITDGRGSTTNANNRWPDQLLARLQSSRSTKGISVINQAAGGNRILADGLGPNALGRIERDVLAHHSTKYVIVFIGVNDLGTAPLTEASLTATADRLIAAYDQMITRLHDAGIAVFGATITPMSGPGQVYGDPVRENARQRVNQWIRTGTTGGGVGSKKGGGGKPGHGNNSGSKFDGVIDFDTAVRDKTNGTQLDASYDSGDFLHLNPTGYKTMAAVVDLGLFERFR</sequence>
<feature type="signal peptide" evidence="2">
    <location>
        <begin position="1"/>
        <end position="26"/>
    </location>
</feature>
<feature type="chain" id="PRO_5041903769" evidence="2">
    <location>
        <begin position="27"/>
        <end position="452"/>
    </location>
</feature>
<comment type="caution">
    <text evidence="4">The sequence shown here is derived from an EMBL/GenBank/DDBJ whole genome shotgun (WGS) entry which is preliminary data.</text>
</comment>
<keyword evidence="4" id="KW-0378">Hydrolase</keyword>
<dbReference type="GO" id="GO:0016787">
    <property type="term" value="F:hydrolase activity"/>
    <property type="evidence" value="ECO:0007669"/>
    <property type="project" value="UniProtKB-KW"/>
</dbReference>
<accession>A0AAE0IPQ5</accession>
<dbReference type="EMBL" id="JAUEDM010000001">
    <property type="protein sequence ID" value="KAK3328883.1"/>
    <property type="molecule type" value="Genomic_DNA"/>
</dbReference>
<name>A0AAE0IPQ5_9PEZI</name>
<evidence type="ECO:0000313" key="4">
    <source>
        <dbReference type="EMBL" id="KAK3328883.1"/>
    </source>
</evidence>
<dbReference type="Gene3D" id="3.40.50.1110">
    <property type="entry name" value="SGNH hydrolase"/>
    <property type="match status" value="1"/>
</dbReference>
<evidence type="ECO:0000256" key="2">
    <source>
        <dbReference type="SAM" id="SignalP"/>
    </source>
</evidence>
<dbReference type="PANTHER" id="PTHR43784:SF3">
    <property type="entry name" value="GDSL FAMILY LIPASE"/>
    <property type="match status" value="1"/>
</dbReference>
<organism evidence="4 5">
    <name type="scientific">Apodospora peruviana</name>
    <dbReference type="NCBI Taxonomy" id="516989"/>
    <lineage>
        <taxon>Eukaryota</taxon>
        <taxon>Fungi</taxon>
        <taxon>Dikarya</taxon>
        <taxon>Ascomycota</taxon>
        <taxon>Pezizomycotina</taxon>
        <taxon>Sordariomycetes</taxon>
        <taxon>Sordariomycetidae</taxon>
        <taxon>Sordariales</taxon>
        <taxon>Lasiosphaeriaceae</taxon>
        <taxon>Apodospora</taxon>
    </lineage>
</organism>
<keyword evidence="5" id="KW-1185">Reference proteome</keyword>
<reference evidence="4" key="2">
    <citation type="submission" date="2023-06" db="EMBL/GenBank/DDBJ databases">
        <authorList>
            <consortium name="Lawrence Berkeley National Laboratory"/>
            <person name="Haridas S."/>
            <person name="Hensen N."/>
            <person name="Bonometti L."/>
            <person name="Westerberg I."/>
            <person name="Brannstrom I.O."/>
            <person name="Guillou S."/>
            <person name="Cros-Aarteil S."/>
            <person name="Calhoun S."/>
            <person name="Kuo A."/>
            <person name="Mondo S."/>
            <person name="Pangilinan J."/>
            <person name="Riley R."/>
            <person name="Labutti K."/>
            <person name="Andreopoulos B."/>
            <person name="Lipzen A."/>
            <person name="Chen C."/>
            <person name="Yanf M."/>
            <person name="Daum C."/>
            <person name="Ng V."/>
            <person name="Clum A."/>
            <person name="Steindorff A."/>
            <person name="Ohm R."/>
            <person name="Martin F."/>
            <person name="Silar P."/>
            <person name="Natvig D."/>
            <person name="Lalanne C."/>
            <person name="Gautier V."/>
            <person name="Ament-Velasquez S.L."/>
            <person name="Kruys A."/>
            <person name="Hutchinson M.I."/>
            <person name="Powell A.J."/>
            <person name="Barry K."/>
            <person name="Miller A.N."/>
            <person name="Grigoriev I.V."/>
            <person name="Debuchy R."/>
            <person name="Gladieux P."/>
            <person name="Thoren M.H."/>
            <person name="Johannesson H."/>
        </authorList>
    </citation>
    <scope>NUCLEOTIDE SEQUENCE</scope>
    <source>
        <strain evidence="4">CBS 118394</strain>
    </source>
</reference>
<evidence type="ECO:0000259" key="3">
    <source>
        <dbReference type="Pfam" id="PF13472"/>
    </source>
</evidence>
<dbReference type="CDD" id="cd01830">
    <property type="entry name" value="XynE_like"/>
    <property type="match status" value="1"/>
</dbReference>
<feature type="domain" description="SGNH hydrolase-type esterase" evidence="3">
    <location>
        <begin position="223"/>
        <end position="374"/>
    </location>
</feature>
<dbReference type="InterPro" id="IPR053140">
    <property type="entry name" value="GDSL_Rv0518-like"/>
</dbReference>
<gene>
    <name evidence="4" type="ORF">B0H66DRAFT_539645</name>
</gene>
<evidence type="ECO:0000313" key="5">
    <source>
        <dbReference type="Proteomes" id="UP001283341"/>
    </source>
</evidence>
<dbReference type="InterPro" id="IPR036514">
    <property type="entry name" value="SGNH_hydro_sf"/>
</dbReference>
<dbReference type="AlphaFoldDB" id="A0AAE0IPQ5"/>
<dbReference type="SUPFAM" id="SSF52266">
    <property type="entry name" value="SGNH hydrolase"/>
    <property type="match status" value="1"/>
</dbReference>
<evidence type="ECO:0000256" key="1">
    <source>
        <dbReference type="SAM" id="MobiDB-lite"/>
    </source>
</evidence>
<protein>
    <submittedName>
        <fullName evidence="4">SGNH hydrolase-type esterase domain-containing protein</fullName>
    </submittedName>
</protein>
<feature type="region of interest" description="Disordered" evidence="1">
    <location>
        <begin position="373"/>
        <end position="400"/>
    </location>
</feature>
<reference evidence="4" key="1">
    <citation type="journal article" date="2023" name="Mol. Phylogenet. Evol.">
        <title>Genome-scale phylogeny and comparative genomics of the fungal order Sordariales.</title>
        <authorList>
            <person name="Hensen N."/>
            <person name="Bonometti L."/>
            <person name="Westerberg I."/>
            <person name="Brannstrom I.O."/>
            <person name="Guillou S."/>
            <person name="Cros-Aarteil S."/>
            <person name="Calhoun S."/>
            <person name="Haridas S."/>
            <person name="Kuo A."/>
            <person name="Mondo S."/>
            <person name="Pangilinan J."/>
            <person name="Riley R."/>
            <person name="LaButti K."/>
            <person name="Andreopoulos B."/>
            <person name="Lipzen A."/>
            <person name="Chen C."/>
            <person name="Yan M."/>
            <person name="Daum C."/>
            <person name="Ng V."/>
            <person name="Clum A."/>
            <person name="Steindorff A."/>
            <person name="Ohm R.A."/>
            <person name="Martin F."/>
            <person name="Silar P."/>
            <person name="Natvig D.O."/>
            <person name="Lalanne C."/>
            <person name="Gautier V."/>
            <person name="Ament-Velasquez S.L."/>
            <person name="Kruys A."/>
            <person name="Hutchinson M.I."/>
            <person name="Powell A.J."/>
            <person name="Barry K."/>
            <person name="Miller A.N."/>
            <person name="Grigoriev I.V."/>
            <person name="Debuchy R."/>
            <person name="Gladieux P."/>
            <person name="Hiltunen Thoren M."/>
            <person name="Johannesson H."/>
        </authorList>
    </citation>
    <scope>NUCLEOTIDE SEQUENCE</scope>
    <source>
        <strain evidence="4">CBS 118394</strain>
    </source>
</reference>
<dbReference type="Pfam" id="PF13472">
    <property type="entry name" value="Lipase_GDSL_2"/>
    <property type="match status" value="1"/>
</dbReference>
<dbReference type="PANTHER" id="PTHR43784">
    <property type="entry name" value="GDSL-LIKE LIPASE/ACYLHYDROLASE, PUTATIVE (AFU_ORTHOLOGUE AFUA_2G00820)-RELATED"/>
    <property type="match status" value="1"/>
</dbReference>
<feature type="compositionally biased region" description="Gly residues" evidence="1">
    <location>
        <begin position="375"/>
        <end position="391"/>
    </location>
</feature>